<dbReference type="Proteomes" id="UP000287124">
    <property type="component" value="Unassembled WGS sequence"/>
</dbReference>
<proteinExistence type="predicted"/>
<sequence length="177" mass="19062">MSGQGPQFGSTAVGLRGRSASAPPTILPRNGLVFEGIQNSLGQTVATGFRNAQGGTNDNVLAATDALGNDAIAFQGDEHTARSALERAITLASVDPKTQIAGFFFVAKPHMVAMSTDELQELQLNRIHLPAEPATSSGNGQTLADIFNMREENVDLAPPRHPRRRRRRRRNRRAPPS</sequence>
<feature type="compositionally biased region" description="Basic residues" evidence="1">
    <location>
        <begin position="160"/>
        <end position="177"/>
    </location>
</feature>
<feature type="region of interest" description="Disordered" evidence="1">
    <location>
        <begin position="1"/>
        <end position="22"/>
    </location>
</feature>
<dbReference type="AlphaFoldDB" id="A0A430LPZ5"/>
<feature type="compositionally biased region" description="Polar residues" evidence="1">
    <location>
        <begin position="1"/>
        <end position="10"/>
    </location>
</feature>
<evidence type="ECO:0000313" key="2">
    <source>
        <dbReference type="EMBL" id="RTE77807.1"/>
    </source>
</evidence>
<protein>
    <submittedName>
        <fullName evidence="2">Uncharacterized protein</fullName>
    </submittedName>
</protein>
<organism evidence="2 3">
    <name type="scientific">Fusarium euwallaceae</name>
    <dbReference type="NCBI Taxonomy" id="1147111"/>
    <lineage>
        <taxon>Eukaryota</taxon>
        <taxon>Fungi</taxon>
        <taxon>Dikarya</taxon>
        <taxon>Ascomycota</taxon>
        <taxon>Pezizomycotina</taxon>
        <taxon>Sordariomycetes</taxon>
        <taxon>Hypocreomycetidae</taxon>
        <taxon>Hypocreales</taxon>
        <taxon>Nectriaceae</taxon>
        <taxon>Fusarium</taxon>
        <taxon>Fusarium solani species complex</taxon>
    </lineage>
</organism>
<keyword evidence="3" id="KW-1185">Reference proteome</keyword>
<evidence type="ECO:0000256" key="1">
    <source>
        <dbReference type="SAM" id="MobiDB-lite"/>
    </source>
</evidence>
<comment type="caution">
    <text evidence="2">The sequence shown here is derived from an EMBL/GenBank/DDBJ whole genome shotgun (WGS) entry which is preliminary data.</text>
</comment>
<evidence type="ECO:0000313" key="3">
    <source>
        <dbReference type="Proteomes" id="UP000287124"/>
    </source>
</evidence>
<reference evidence="2 3" key="1">
    <citation type="submission" date="2017-06" db="EMBL/GenBank/DDBJ databases">
        <title>Comparative genomic analysis of Ambrosia Fusariam Clade fungi.</title>
        <authorList>
            <person name="Stajich J.E."/>
            <person name="Carrillo J."/>
            <person name="Kijimoto T."/>
            <person name="Eskalen A."/>
            <person name="O'Donnell K."/>
            <person name="Kasson M."/>
        </authorList>
    </citation>
    <scope>NUCLEOTIDE SEQUENCE [LARGE SCALE GENOMIC DNA]</scope>
    <source>
        <strain evidence="2 3">UCR1854</strain>
    </source>
</reference>
<gene>
    <name evidence="2" type="ORF">BHE90_007725</name>
</gene>
<feature type="region of interest" description="Disordered" evidence="1">
    <location>
        <begin position="150"/>
        <end position="177"/>
    </location>
</feature>
<accession>A0A430LPZ5</accession>
<name>A0A430LPZ5_9HYPO</name>
<dbReference type="EMBL" id="MIKF01000111">
    <property type="protein sequence ID" value="RTE77807.1"/>
    <property type="molecule type" value="Genomic_DNA"/>
</dbReference>